<dbReference type="GO" id="GO:0016020">
    <property type="term" value="C:membrane"/>
    <property type="evidence" value="ECO:0007669"/>
    <property type="project" value="UniProtKB-SubCell"/>
</dbReference>
<evidence type="ECO:0000256" key="4">
    <source>
        <dbReference type="ARBA" id="ARBA00023136"/>
    </source>
</evidence>
<dbReference type="HOGENOM" id="CLU_938223_0_0_1"/>
<dbReference type="PaxDb" id="2903-EOD17768"/>
<feature type="transmembrane region" description="Helical" evidence="5">
    <location>
        <begin position="189"/>
        <end position="213"/>
    </location>
</feature>
<dbReference type="GeneID" id="17263976"/>
<dbReference type="Proteomes" id="UP000013827">
    <property type="component" value="Unassembled WGS sequence"/>
</dbReference>
<evidence type="ECO:0000313" key="7">
    <source>
        <dbReference type="EnsemblProtists" id="EOD17768"/>
    </source>
</evidence>
<feature type="domain" description="TM7S3/TM198-like" evidence="6">
    <location>
        <begin position="52"/>
        <end position="253"/>
    </location>
</feature>
<feature type="transmembrane region" description="Helical" evidence="5">
    <location>
        <begin position="125"/>
        <end position="144"/>
    </location>
</feature>
<evidence type="ECO:0000256" key="3">
    <source>
        <dbReference type="ARBA" id="ARBA00022989"/>
    </source>
</evidence>
<keyword evidence="2 5" id="KW-0812">Transmembrane</keyword>
<feature type="transmembrane region" description="Helical" evidence="5">
    <location>
        <begin position="164"/>
        <end position="182"/>
    </location>
</feature>
<comment type="subcellular location">
    <subcellularLocation>
        <location evidence="1">Membrane</location>
        <topology evidence="1">Multi-pass membrane protein</topology>
    </subcellularLocation>
</comment>
<evidence type="ECO:0000256" key="5">
    <source>
        <dbReference type="SAM" id="Phobius"/>
    </source>
</evidence>
<dbReference type="KEGG" id="ehx:EMIHUDRAFT_436278"/>
<keyword evidence="4 5" id="KW-0472">Membrane</keyword>
<dbReference type="Pfam" id="PF13886">
    <property type="entry name" value="TM7S3_TM198"/>
    <property type="match status" value="1"/>
</dbReference>
<proteinExistence type="predicted"/>
<evidence type="ECO:0000256" key="2">
    <source>
        <dbReference type="ARBA" id="ARBA00022692"/>
    </source>
</evidence>
<evidence type="ECO:0000259" key="6">
    <source>
        <dbReference type="Pfam" id="PF13886"/>
    </source>
</evidence>
<evidence type="ECO:0000313" key="8">
    <source>
        <dbReference type="Proteomes" id="UP000013827"/>
    </source>
</evidence>
<organism evidence="7 8">
    <name type="scientific">Emiliania huxleyi (strain CCMP1516)</name>
    <dbReference type="NCBI Taxonomy" id="280463"/>
    <lineage>
        <taxon>Eukaryota</taxon>
        <taxon>Haptista</taxon>
        <taxon>Haptophyta</taxon>
        <taxon>Prymnesiophyceae</taxon>
        <taxon>Isochrysidales</taxon>
        <taxon>Noelaerhabdaceae</taxon>
        <taxon>Emiliania</taxon>
    </lineage>
</organism>
<accession>A0A0D3J2N3</accession>
<feature type="transmembrane region" description="Helical" evidence="5">
    <location>
        <begin position="94"/>
        <end position="118"/>
    </location>
</feature>
<dbReference type="AlphaFoldDB" id="A0A0D3J2N3"/>
<reference evidence="8" key="1">
    <citation type="journal article" date="2013" name="Nature">
        <title>Pan genome of the phytoplankton Emiliania underpins its global distribution.</title>
        <authorList>
            <person name="Read B.A."/>
            <person name="Kegel J."/>
            <person name="Klute M.J."/>
            <person name="Kuo A."/>
            <person name="Lefebvre S.C."/>
            <person name="Maumus F."/>
            <person name="Mayer C."/>
            <person name="Miller J."/>
            <person name="Monier A."/>
            <person name="Salamov A."/>
            <person name="Young J."/>
            <person name="Aguilar M."/>
            <person name="Claverie J.M."/>
            <person name="Frickenhaus S."/>
            <person name="Gonzalez K."/>
            <person name="Herman E.K."/>
            <person name="Lin Y.C."/>
            <person name="Napier J."/>
            <person name="Ogata H."/>
            <person name="Sarno A.F."/>
            <person name="Shmutz J."/>
            <person name="Schroeder D."/>
            <person name="de Vargas C."/>
            <person name="Verret F."/>
            <person name="von Dassow P."/>
            <person name="Valentin K."/>
            <person name="Van de Peer Y."/>
            <person name="Wheeler G."/>
            <person name="Dacks J.B."/>
            <person name="Delwiche C.F."/>
            <person name="Dyhrman S.T."/>
            <person name="Glockner G."/>
            <person name="John U."/>
            <person name="Richards T."/>
            <person name="Worden A.Z."/>
            <person name="Zhang X."/>
            <person name="Grigoriev I.V."/>
            <person name="Allen A.E."/>
            <person name="Bidle K."/>
            <person name="Borodovsky M."/>
            <person name="Bowler C."/>
            <person name="Brownlee C."/>
            <person name="Cock J.M."/>
            <person name="Elias M."/>
            <person name="Gladyshev V.N."/>
            <person name="Groth M."/>
            <person name="Guda C."/>
            <person name="Hadaegh A."/>
            <person name="Iglesias-Rodriguez M.D."/>
            <person name="Jenkins J."/>
            <person name="Jones B.M."/>
            <person name="Lawson T."/>
            <person name="Leese F."/>
            <person name="Lindquist E."/>
            <person name="Lobanov A."/>
            <person name="Lomsadze A."/>
            <person name="Malik S.B."/>
            <person name="Marsh M.E."/>
            <person name="Mackinder L."/>
            <person name="Mock T."/>
            <person name="Mueller-Roeber B."/>
            <person name="Pagarete A."/>
            <person name="Parker M."/>
            <person name="Probert I."/>
            <person name="Quesneville H."/>
            <person name="Raines C."/>
            <person name="Rensing S.A."/>
            <person name="Riano-Pachon D.M."/>
            <person name="Richier S."/>
            <person name="Rokitta S."/>
            <person name="Shiraiwa Y."/>
            <person name="Soanes D.M."/>
            <person name="van der Giezen M."/>
            <person name="Wahlund T.M."/>
            <person name="Williams B."/>
            <person name="Wilson W."/>
            <person name="Wolfe G."/>
            <person name="Wurch L.L."/>
        </authorList>
    </citation>
    <scope>NUCLEOTIDE SEQUENCE</scope>
</reference>
<feature type="transmembrane region" description="Helical" evidence="5">
    <location>
        <begin position="233"/>
        <end position="252"/>
    </location>
</feature>
<reference evidence="7" key="2">
    <citation type="submission" date="2024-10" db="UniProtKB">
        <authorList>
            <consortium name="EnsemblProtists"/>
        </authorList>
    </citation>
    <scope>IDENTIFICATION</scope>
</reference>
<evidence type="ECO:0000256" key="1">
    <source>
        <dbReference type="ARBA" id="ARBA00004141"/>
    </source>
</evidence>
<dbReference type="RefSeq" id="XP_005770197.1">
    <property type="nucleotide sequence ID" value="XM_005770140.1"/>
</dbReference>
<name>A0A0D3J2N3_EMIH1</name>
<protein>
    <recommendedName>
        <fullName evidence="6">TM7S3/TM198-like domain-containing protein</fullName>
    </recommendedName>
</protein>
<sequence>MVDSYPLDPSCPVSPLLPYVLRFNASAATGWVEQEAHALEASLEGSLPVAIALTVGSLLLLLAGERLSRLAFFLSAGVVAYLATLLATDAALSGLSLASAAANCVALCAAPLLVGVAVGGLALRLLTLAFASVGLCAGGALGFWSYELGLHRVATGVVFLHRDLTYFICIGVAGLVGAVLLAHQQKPLMVFATAAAGAVGLVPGLALLAFSRIDARFLWVVDPSAASEHRGSPFVWGQCLSTLLYFAVGVAVQRRLSGAEGRSCCGRRRVSDASWVGGGGQLRVVLMDGRVTTEQVL</sequence>
<feature type="transmembrane region" description="Helical" evidence="5">
    <location>
        <begin position="45"/>
        <end position="63"/>
    </location>
</feature>
<keyword evidence="8" id="KW-1185">Reference proteome</keyword>
<dbReference type="InterPro" id="IPR025256">
    <property type="entry name" value="TM7S3/TM198-like_dom"/>
</dbReference>
<keyword evidence="3 5" id="KW-1133">Transmembrane helix</keyword>
<feature type="transmembrane region" description="Helical" evidence="5">
    <location>
        <begin position="70"/>
        <end position="88"/>
    </location>
</feature>
<dbReference type="EnsemblProtists" id="EOD17768">
    <property type="protein sequence ID" value="EOD17768"/>
    <property type="gene ID" value="EMIHUDRAFT_436278"/>
</dbReference>